<dbReference type="PANTHER" id="PTHR30483">
    <property type="entry name" value="LEUCINE-SPECIFIC-BINDING PROTEIN"/>
    <property type="match status" value="1"/>
</dbReference>
<name>A0A6V8SP70_9CLOT</name>
<comment type="caution">
    <text evidence="5">The sequence shown here is derived from an EMBL/GenBank/DDBJ whole genome shotgun (WGS) entry which is preliminary data.</text>
</comment>
<evidence type="ECO:0000259" key="4">
    <source>
        <dbReference type="Pfam" id="PF13458"/>
    </source>
</evidence>
<keyword evidence="2 3" id="KW-0732">Signal</keyword>
<dbReference type="SUPFAM" id="SSF53822">
    <property type="entry name" value="Periplasmic binding protein-like I"/>
    <property type="match status" value="1"/>
</dbReference>
<dbReference type="Pfam" id="PF13458">
    <property type="entry name" value="Peripla_BP_6"/>
    <property type="match status" value="1"/>
</dbReference>
<dbReference type="Gene3D" id="3.40.50.2300">
    <property type="match status" value="2"/>
</dbReference>
<feature type="chain" id="PRO_5039189407" evidence="3">
    <location>
        <begin position="21"/>
        <end position="391"/>
    </location>
</feature>
<dbReference type="InterPro" id="IPR028082">
    <property type="entry name" value="Peripla_BP_I"/>
</dbReference>
<proteinExistence type="inferred from homology"/>
<organism evidence="5 6">
    <name type="scientific">Clostridium fungisolvens</name>
    <dbReference type="NCBI Taxonomy" id="1604897"/>
    <lineage>
        <taxon>Bacteria</taxon>
        <taxon>Bacillati</taxon>
        <taxon>Bacillota</taxon>
        <taxon>Clostridia</taxon>
        <taxon>Eubacteriales</taxon>
        <taxon>Clostridiaceae</taxon>
        <taxon>Clostridium</taxon>
    </lineage>
</organism>
<dbReference type="PANTHER" id="PTHR30483:SF6">
    <property type="entry name" value="PERIPLASMIC BINDING PROTEIN OF ABC TRANSPORTER FOR NATURAL AMINO ACIDS"/>
    <property type="match status" value="1"/>
</dbReference>
<gene>
    <name evidence="5" type="ORF">bsdtw1_04627</name>
</gene>
<dbReference type="Proteomes" id="UP000580568">
    <property type="component" value="Unassembled WGS sequence"/>
</dbReference>
<evidence type="ECO:0000313" key="6">
    <source>
        <dbReference type="Proteomes" id="UP000580568"/>
    </source>
</evidence>
<comment type="similarity">
    <text evidence="1">Belongs to the leucine-binding protein family.</text>
</comment>
<dbReference type="EMBL" id="BLZR01000002">
    <property type="protein sequence ID" value="GFP78405.1"/>
    <property type="molecule type" value="Genomic_DNA"/>
</dbReference>
<keyword evidence="6" id="KW-1185">Reference proteome</keyword>
<sequence>MKRKLAFIISAVLAVGTVLSSCQVEKVSDSNTNGSSDTIKIGVFEPLTGANAGGGELEVEGIKLANKLYPEVNGKKIELVIVDNKSDKVEASNAASRLVEKEKVTAIIGSYGSSLSMAAGDIVKKAKIPTVATSATNPLVTKGNDYYFRVCFIDPFQGTVMANYAYSKLNAKKVAIVQEVSNDYAVGLAKYFTDSFTKLTGDSKAIVSTSNYNTGDQDFSAQLTNIKSQNPDVIFAPGNFTESALLIKQARDLGIKAPIIGGDTWETPDFLKIGGQAAEGAVFSTAFATEKPVTKESEKFLEAYKKEYSGKDASAMSALGYDSYLILVDALKRSGSNDSVKLRDELAKTKDFQGATGVINFDEDRNAIKAAIIKTVKDGKFTYTDTVEPTK</sequence>
<evidence type="ECO:0000256" key="1">
    <source>
        <dbReference type="ARBA" id="ARBA00010062"/>
    </source>
</evidence>
<protein>
    <submittedName>
        <fullName evidence="5">Leu/Ile/Val-binding protein</fullName>
    </submittedName>
</protein>
<accession>A0A6V8SP70</accession>
<dbReference type="InterPro" id="IPR051010">
    <property type="entry name" value="BCAA_transport"/>
</dbReference>
<feature type="domain" description="Leucine-binding protein" evidence="4">
    <location>
        <begin position="38"/>
        <end position="379"/>
    </location>
</feature>
<dbReference type="CDD" id="cd06347">
    <property type="entry name" value="PBP1_ABC_LivK_ligand_binding-like"/>
    <property type="match status" value="1"/>
</dbReference>
<evidence type="ECO:0000256" key="3">
    <source>
        <dbReference type="SAM" id="SignalP"/>
    </source>
</evidence>
<feature type="signal peptide" evidence="3">
    <location>
        <begin position="1"/>
        <end position="20"/>
    </location>
</feature>
<dbReference type="RefSeq" id="WP_183279906.1">
    <property type="nucleotide sequence ID" value="NZ_BLZR01000002.1"/>
</dbReference>
<dbReference type="InterPro" id="IPR028081">
    <property type="entry name" value="Leu-bd"/>
</dbReference>
<evidence type="ECO:0000313" key="5">
    <source>
        <dbReference type="EMBL" id="GFP78405.1"/>
    </source>
</evidence>
<dbReference type="PROSITE" id="PS51257">
    <property type="entry name" value="PROKAR_LIPOPROTEIN"/>
    <property type="match status" value="1"/>
</dbReference>
<evidence type="ECO:0000256" key="2">
    <source>
        <dbReference type="ARBA" id="ARBA00022729"/>
    </source>
</evidence>
<reference evidence="5 6" key="1">
    <citation type="submission" date="2020-07" db="EMBL/GenBank/DDBJ databases">
        <title>A new beta-1,3-glucan-decomposing anaerobic bacterium isolated from anoxic soil subjected to biological soil disinfestation.</title>
        <authorList>
            <person name="Ueki A."/>
            <person name="Tonouchi A."/>
        </authorList>
    </citation>
    <scope>NUCLEOTIDE SEQUENCE [LARGE SCALE GENOMIC DNA]</scope>
    <source>
        <strain evidence="5 6">TW1</strain>
    </source>
</reference>
<dbReference type="AlphaFoldDB" id="A0A6V8SP70"/>